<proteinExistence type="predicted"/>
<keyword evidence="2" id="KW-1185">Reference proteome</keyword>
<reference evidence="1" key="1">
    <citation type="journal article" date="2023" name="G3 (Bethesda)">
        <title>A reference genome for the long-term kleptoplast-retaining sea slug Elysia crispata morphotype clarki.</title>
        <authorList>
            <person name="Eastman K.E."/>
            <person name="Pendleton A.L."/>
            <person name="Shaikh M.A."/>
            <person name="Suttiyut T."/>
            <person name="Ogas R."/>
            <person name="Tomko P."/>
            <person name="Gavelis G."/>
            <person name="Widhalm J.R."/>
            <person name="Wisecaver J.H."/>
        </authorList>
    </citation>
    <scope>NUCLEOTIDE SEQUENCE</scope>
    <source>
        <strain evidence="1">ECLA1</strain>
    </source>
</reference>
<sequence length="89" mass="9902">MHHALQYCGETRHVGYTIALAVIKSKFLTKKKKIGEKPALFLRALLKSGEDCRKPVLTADNCRGVSEKGGDFRRLAKTAEAWQTNGEGR</sequence>
<accession>A0AAE0YVU2</accession>
<comment type="caution">
    <text evidence="1">The sequence shown here is derived from an EMBL/GenBank/DDBJ whole genome shotgun (WGS) entry which is preliminary data.</text>
</comment>
<name>A0AAE0YVU2_9GAST</name>
<dbReference type="AlphaFoldDB" id="A0AAE0YVU2"/>
<evidence type="ECO:0000313" key="2">
    <source>
        <dbReference type="Proteomes" id="UP001283361"/>
    </source>
</evidence>
<organism evidence="1 2">
    <name type="scientific">Elysia crispata</name>
    <name type="common">lettuce slug</name>
    <dbReference type="NCBI Taxonomy" id="231223"/>
    <lineage>
        <taxon>Eukaryota</taxon>
        <taxon>Metazoa</taxon>
        <taxon>Spiralia</taxon>
        <taxon>Lophotrochozoa</taxon>
        <taxon>Mollusca</taxon>
        <taxon>Gastropoda</taxon>
        <taxon>Heterobranchia</taxon>
        <taxon>Euthyneura</taxon>
        <taxon>Panpulmonata</taxon>
        <taxon>Sacoglossa</taxon>
        <taxon>Placobranchoidea</taxon>
        <taxon>Plakobranchidae</taxon>
        <taxon>Elysia</taxon>
    </lineage>
</organism>
<dbReference type="EMBL" id="JAWDGP010005288">
    <property type="protein sequence ID" value="KAK3758213.1"/>
    <property type="molecule type" value="Genomic_DNA"/>
</dbReference>
<dbReference type="Proteomes" id="UP001283361">
    <property type="component" value="Unassembled WGS sequence"/>
</dbReference>
<protein>
    <submittedName>
        <fullName evidence="1">Uncharacterized protein</fullName>
    </submittedName>
</protein>
<evidence type="ECO:0000313" key="1">
    <source>
        <dbReference type="EMBL" id="KAK3758213.1"/>
    </source>
</evidence>
<gene>
    <name evidence="1" type="ORF">RRG08_019134</name>
</gene>